<evidence type="ECO:0000313" key="3">
    <source>
        <dbReference type="Proteomes" id="UP000249134"/>
    </source>
</evidence>
<sequence>MKIIFSIVAATFITLPILLYLVIFIGVKYWTKNGKRAMNTAINFTTPILIFSVHILFMTIWSYSFIGYIIMFMLLIAVIFTYIYWRMREEIIYHKLFLGYWRLIFLLFMLIYLVLVIYGVLSRAIEAVISR</sequence>
<name>A0A2X4WBH5_LEDLE</name>
<evidence type="ECO:0000313" key="2">
    <source>
        <dbReference type="EMBL" id="SQI60511.1"/>
    </source>
</evidence>
<dbReference type="Pfam" id="PF11877">
    <property type="entry name" value="DUF3397"/>
    <property type="match status" value="1"/>
</dbReference>
<keyword evidence="1" id="KW-1133">Transmembrane helix</keyword>
<organism evidence="2 3">
    <name type="scientific">Lederbergia lenta</name>
    <name type="common">Bacillus lentus</name>
    <dbReference type="NCBI Taxonomy" id="1467"/>
    <lineage>
        <taxon>Bacteria</taxon>
        <taxon>Bacillati</taxon>
        <taxon>Bacillota</taxon>
        <taxon>Bacilli</taxon>
        <taxon>Bacillales</taxon>
        <taxon>Bacillaceae</taxon>
        <taxon>Lederbergia</taxon>
    </lineage>
</organism>
<feature type="transmembrane region" description="Helical" evidence="1">
    <location>
        <begin position="66"/>
        <end position="85"/>
    </location>
</feature>
<feature type="transmembrane region" description="Helical" evidence="1">
    <location>
        <begin position="97"/>
        <end position="121"/>
    </location>
</feature>
<keyword evidence="3" id="KW-1185">Reference proteome</keyword>
<keyword evidence="1" id="KW-0472">Membrane</keyword>
<feature type="transmembrane region" description="Helical" evidence="1">
    <location>
        <begin position="6"/>
        <end position="29"/>
    </location>
</feature>
<feature type="transmembrane region" description="Helical" evidence="1">
    <location>
        <begin position="41"/>
        <end position="60"/>
    </location>
</feature>
<protein>
    <submittedName>
        <fullName evidence="2">Protein of uncharacterized function (DUF3397)</fullName>
    </submittedName>
</protein>
<dbReference type="KEGG" id="blen:NCTC4824_02763"/>
<reference evidence="2 3" key="1">
    <citation type="submission" date="2018-06" db="EMBL/GenBank/DDBJ databases">
        <authorList>
            <consortium name="Pathogen Informatics"/>
            <person name="Doyle S."/>
        </authorList>
    </citation>
    <scope>NUCLEOTIDE SEQUENCE [LARGE SCALE GENOMIC DNA]</scope>
    <source>
        <strain evidence="2 3">NCTC4824</strain>
    </source>
</reference>
<dbReference type="EMBL" id="LS483476">
    <property type="protein sequence ID" value="SQI60511.1"/>
    <property type="molecule type" value="Genomic_DNA"/>
</dbReference>
<gene>
    <name evidence="2" type="ORF">NCTC4824_02763</name>
</gene>
<dbReference type="InterPro" id="IPR024515">
    <property type="entry name" value="DUF3397"/>
</dbReference>
<dbReference type="Proteomes" id="UP000249134">
    <property type="component" value="Chromosome 1"/>
</dbReference>
<dbReference type="AlphaFoldDB" id="A0A2X4WBH5"/>
<dbReference type="RefSeq" id="WP_066139941.1">
    <property type="nucleotide sequence ID" value="NZ_CBCSGM010000001.1"/>
</dbReference>
<dbReference type="STRING" id="1348624.GCA_001591545_01811"/>
<proteinExistence type="predicted"/>
<accession>A0A2X4WBH5</accession>
<keyword evidence="1" id="KW-0812">Transmembrane</keyword>
<evidence type="ECO:0000256" key="1">
    <source>
        <dbReference type="SAM" id="Phobius"/>
    </source>
</evidence>